<dbReference type="OrthoDB" id="166375at2759"/>
<feature type="compositionally biased region" description="Basic residues" evidence="5">
    <location>
        <begin position="21"/>
        <end position="36"/>
    </location>
</feature>
<dbReference type="EMBL" id="SGPM01000166">
    <property type="protein sequence ID" value="THH28641.1"/>
    <property type="molecule type" value="Genomic_DNA"/>
</dbReference>
<keyword evidence="2" id="KW-0805">Transcription regulation</keyword>
<dbReference type="Pfam" id="PF03126">
    <property type="entry name" value="Plus-3"/>
    <property type="match status" value="1"/>
</dbReference>
<feature type="region of interest" description="Disordered" evidence="5">
    <location>
        <begin position="1"/>
        <end position="67"/>
    </location>
</feature>
<dbReference type="GO" id="GO:1990269">
    <property type="term" value="F:RNA polymerase II C-terminal domain phosphoserine binding"/>
    <property type="evidence" value="ECO:0007669"/>
    <property type="project" value="TreeGrafter"/>
</dbReference>
<dbReference type="Gene3D" id="3.90.70.200">
    <property type="entry name" value="Plus-3 domain"/>
    <property type="match status" value="1"/>
</dbReference>
<feature type="compositionally biased region" description="Basic and acidic residues" evidence="5">
    <location>
        <begin position="175"/>
        <end position="193"/>
    </location>
</feature>
<dbReference type="InterPro" id="IPR036128">
    <property type="entry name" value="Plus3-like_sf"/>
</dbReference>
<comment type="caution">
    <text evidence="7">The sequence shown here is derived from an EMBL/GenBank/DDBJ whole genome shotgun (WGS) entry which is preliminary data.</text>
</comment>
<reference evidence="7 8" key="1">
    <citation type="submission" date="2019-02" db="EMBL/GenBank/DDBJ databases">
        <title>Genome sequencing of the rare red list fungi Antrodiella citrinella (Flaviporus citrinellus).</title>
        <authorList>
            <person name="Buettner E."/>
            <person name="Kellner H."/>
        </authorList>
    </citation>
    <scope>NUCLEOTIDE SEQUENCE [LARGE SCALE GENOMIC DNA]</scope>
    <source>
        <strain evidence="7 8">DSM 108506</strain>
    </source>
</reference>
<dbReference type="PANTHER" id="PTHR13115:SF8">
    <property type="entry name" value="RNA POLYMERASE-ASSOCIATED PROTEIN RTF1 HOMOLOG"/>
    <property type="match status" value="1"/>
</dbReference>
<feature type="region of interest" description="Disordered" evidence="5">
    <location>
        <begin position="96"/>
        <end position="198"/>
    </location>
</feature>
<dbReference type="SMART" id="SM00719">
    <property type="entry name" value="Plus3"/>
    <property type="match status" value="1"/>
</dbReference>
<keyword evidence="8" id="KW-1185">Reference proteome</keyword>
<name>A0A4S4MU19_9APHY</name>
<feature type="compositionally biased region" description="Basic and acidic residues" evidence="5">
    <location>
        <begin position="146"/>
        <end position="156"/>
    </location>
</feature>
<dbReference type="PANTHER" id="PTHR13115">
    <property type="entry name" value="RNA POLYMERASE-ASSOCIATED PROTEIN RTF1 HOMOLOG"/>
    <property type="match status" value="1"/>
</dbReference>
<dbReference type="InterPro" id="IPR004343">
    <property type="entry name" value="Plus-3_dom"/>
</dbReference>
<keyword evidence="4" id="KW-0539">Nucleus</keyword>
<feature type="compositionally biased region" description="Basic and acidic residues" evidence="5">
    <location>
        <begin position="402"/>
        <end position="427"/>
    </location>
</feature>
<dbReference type="GO" id="GO:0003677">
    <property type="term" value="F:DNA binding"/>
    <property type="evidence" value="ECO:0007669"/>
    <property type="project" value="InterPro"/>
</dbReference>
<evidence type="ECO:0000256" key="1">
    <source>
        <dbReference type="ARBA" id="ARBA00004123"/>
    </source>
</evidence>
<feature type="compositionally biased region" description="Basic residues" evidence="5">
    <location>
        <begin position="136"/>
        <end position="145"/>
    </location>
</feature>
<gene>
    <name evidence="7" type="ORF">EUX98_g5546</name>
</gene>
<evidence type="ECO:0000256" key="3">
    <source>
        <dbReference type="ARBA" id="ARBA00023163"/>
    </source>
</evidence>
<feature type="compositionally biased region" description="Low complexity" evidence="5">
    <location>
        <begin position="499"/>
        <end position="515"/>
    </location>
</feature>
<comment type="subcellular location">
    <subcellularLocation>
        <location evidence="1">Nucleus</location>
    </subcellularLocation>
</comment>
<feature type="compositionally biased region" description="Basic and acidic residues" evidence="5">
    <location>
        <begin position="105"/>
        <end position="135"/>
    </location>
</feature>
<evidence type="ECO:0000313" key="8">
    <source>
        <dbReference type="Proteomes" id="UP000308730"/>
    </source>
</evidence>
<organism evidence="7 8">
    <name type="scientific">Antrodiella citrinella</name>
    <dbReference type="NCBI Taxonomy" id="2447956"/>
    <lineage>
        <taxon>Eukaryota</taxon>
        <taxon>Fungi</taxon>
        <taxon>Dikarya</taxon>
        <taxon>Basidiomycota</taxon>
        <taxon>Agaricomycotina</taxon>
        <taxon>Agaricomycetes</taxon>
        <taxon>Polyporales</taxon>
        <taxon>Steccherinaceae</taxon>
        <taxon>Antrodiella</taxon>
    </lineage>
</organism>
<dbReference type="Proteomes" id="UP000308730">
    <property type="component" value="Unassembled WGS sequence"/>
</dbReference>
<dbReference type="AlphaFoldDB" id="A0A4S4MU19"/>
<evidence type="ECO:0000313" key="7">
    <source>
        <dbReference type="EMBL" id="THH28641.1"/>
    </source>
</evidence>
<dbReference type="PROSITE" id="PS51360">
    <property type="entry name" value="PLUS3"/>
    <property type="match status" value="1"/>
</dbReference>
<accession>A0A4S4MU19</accession>
<keyword evidence="3" id="KW-0804">Transcription</keyword>
<protein>
    <recommendedName>
        <fullName evidence="6">Plus3 domain-containing protein</fullName>
    </recommendedName>
</protein>
<feature type="region of interest" description="Disordered" evidence="5">
    <location>
        <begin position="402"/>
        <end position="531"/>
    </location>
</feature>
<evidence type="ECO:0000259" key="6">
    <source>
        <dbReference type="PROSITE" id="PS51360"/>
    </source>
</evidence>
<evidence type="ECO:0000256" key="4">
    <source>
        <dbReference type="ARBA" id="ARBA00023242"/>
    </source>
</evidence>
<dbReference type="GO" id="GO:0016593">
    <property type="term" value="C:Cdc73/Paf1 complex"/>
    <property type="evidence" value="ECO:0007669"/>
    <property type="project" value="TreeGrafter"/>
</dbReference>
<feature type="compositionally biased region" description="Acidic residues" evidence="5">
    <location>
        <begin position="162"/>
        <end position="171"/>
    </location>
</feature>
<dbReference type="SUPFAM" id="SSF159042">
    <property type="entry name" value="Plus3-like"/>
    <property type="match status" value="1"/>
</dbReference>
<feature type="compositionally biased region" description="Acidic residues" evidence="5">
    <location>
        <begin position="1"/>
        <end position="13"/>
    </location>
</feature>
<evidence type="ECO:0000256" key="5">
    <source>
        <dbReference type="SAM" id="MobiDB-lite"/>
    </source>
</evidence>
<proteinExistence type="predicted"/>
<feature type="compositionally biased region" description="Acidic residues" evidence="5">
    <location>
        <begin position="40"/>
        <end position="54"/>
    </location>
</feature>
<feature type="domain" description="Plus3" evidence="6">
    <location>
        <begin position="197"/>
        <end position="333"/>
    </location>
</feature>
<sequence length="531" mass="59916">MSDSEGDFSDELLELAGASEKKRRKRQAQSKSKRRKAEVSDTEEEQPESEEDDAPANPYPLEGKYTDEFDRQRLLGLSEIEREDILAERQDTLQRMHVKSQLDQMVRDQSGKKGESAHAPRGATKEKSRKLDELKAKRKAKGEKKKRSDSPKRDRSSSPMDMETDEDEEDGQISKLEEQEERDRRLYGEKAPSEDEPATLEDLSKIRLTRDMVAKFCTRSWFEEFMSGAWVRYLIGNDEHKNPIYRVCEITDILQGLNPAPKPYPINDQTVNQEITLKHGSAARNWNMDKISNSSFTEREFDRLVKVCQQDGVKLPTKRQIEKKAAVLNKLASQPITETEIAAMIARKRQLSADKQSMANLTIDRSRLNQALLLAQRRQDETEAAELREQLVTIEAEINAREAQAGHREETLADRISKVNDRNRKANAESIRAAEQAEADRRRKEKHANANANGTATPTISYDPSARLKTVPKMFNPRSTPGTPQPGLKPDSGTPRGASPMLSGSSPLKGPSSGKQANSIFDTVEVDLGDF</sequence>
<evidence type="ECO:0000256" key="2">
    <source>
        <dbReference type="ARBA" id="ARBA00023015"/>
    </source>
</evidence>